<dbReference type="Proteomes" id="UP001151760">
    <property type="component" value="Unassembled WGS sequence"/>
</dbReference>
<dbReference type="EMBL" id="BQNB010009640">
    <property type="protein sequence ID" value="GJS66325.1"/>
    <property type="molecule type" value="Genomic_DNA"/>
</dbReference>
<evidence type="ECO:0000313" key="4">
    <source>
        <dbReference type="EMBL" id="GJS66325.1"/>
    </source>
</evidence>
<protein>
    <recommendedName>
        <fullName evidence="3">Chromo domain-containing protein</fullName>
    </recommendedName>
</protein>
<keyword evidence="2" id="KW-1133">Transmembrane helix</keyword>
<evidence type="ECO:0000313" key="5">
    <source>
        <dbReference type="Proteomes" id="UP001151760"/>
    </source>
</evidence>
<organism evidence="4 5">
    <name type="scientific">Tanacetum coccineum</name>
    <dbReference type="NCBI Taxonomy" id="301880"/>
    <lineage>
        <taxon>Eukaryota</taxon>
        <taxon>Viridiplantae</taxon>
        <taxon>Streptophyta</taxon>
        <taxon>Embryophyta</taxon>
        <taxon>Tracheophyta</taxon>
        <taxon>Spermatophyta</taxon>
        <taxon>Magnoliopsida</taxon>
        <taxon>eudicotyledons</taxon>
        <taxon>Gunneridae</taxon>
        <taxon>Pentapetalae</taxon>
        <taxon>asterids</taxon>
        <taxon>campanulids</taxon>
        <taxon>Asterales</taxon>
        <taxon>Asteraceae</taxon>
        <taxon>Asteroideae</taxon>
        <taxon>Anthemideae</taxon>
        <taxon>Anthemidinae</taxon>
        <taxon>Tanacetum</taxon>
    </lineage>
</organism>
<accession>A0ABQ4XNC3</accession>
<dbReference type="InterPro" id="IPR016197">
    <property type="entry name" value="Chromo-like_dom_sf"/>
</dbReference>
<name>A0ABQ4XNC3_9ASTR</name>
<proteinExistence type="predicted"/>
<reference evidence="4" key="2">
    <citation type="submission" date="2022-01" db="EMBL/GenBank/DDBJ databases">
        <authorList>
            <person name="Yamashiro T."/>
            <person name="Shiraishi A."/>
            <person name="Satake H."/>
            <person name="Nakayama K."/>
        </authorList>
    </citation>
    <scope>NUCLEOTIDE SEQUENCE</scope>
</reference>
<gene>
    <name evidence="4" type="ORF">Tco_0680889</name>
</gene>
<dbReference type="PANTHER" id="PTHR46148:SF60">
    <property type="entry name" value="CHROMO DOMAIN-CONTAINING PROTEIN"/>
    <property type="match status" value="1"/>
</dbReference>
<keyword evidence="2" id="KW-0472">Membrane</keyword>
<dbReference type="PANTHER" id="PTHR46148">
    <property type="entry name" value="CHROMO DOMAIN-CONTAINING PROTEIN"/>
    <property type="match status" value="1"/>
</dbReference>
<dbReference type="InterPro" id="IPR000953">
    <property type="entry name" value="Chromo/chromo_shadow_dom"/>
</dbReference>
<reference evidence="4" key="1">
    <citation type="journal article" date="2022" name="Int. J. Mol. Sci.">
        <title>Draft Genome of Tanacetum Coccineum: Genomic Comparison of Closely Related Tanacetum-Family Plants.</title>
        <authorList>
            <person name="Yamashiro T."/>
            <person name="Shiraishi A."/>
            <person name="Nakayama K."/>
            <person name="Satake H."/>
        </authorList>
    </citation>
    <scope>NUCLEOTIDE SEQUENCE</scope>
</reference>
<feature type="region of interest" description="Disordered" evidence="1">
    <location>
        <begin position="154"/>
        <end position="178"/>
    </location>
</feature>
<feature type="domain" description="Chromo" evidence="3">
    <location>
        <begin position="260"/>
        <end position="310"/>
    </location>
</feature>
<evidence type="ECO:0000259" key="3">
    <source>
        <dbReference type="PROSITE" id="PS50013"/>
    </source>
</evidence>
<comment type="caution">
    <text evidence="4">The sequence shown here is derived from an EMBL/GenBank/DDBJ whole genome shotgun (WGS) entry which is preliminary data.</text>
</comment>
<keyword evidence="5" id="KW-1185">Reference proteome</keyword>
<keyword evidence="2" id="KW-0812">Transmembrane</keyword>
<evidence type="ECO:0000256" key="2">
    <source>
        <dbReference type="SAM" id="Phobius"/>
    </source>
</evidence>
<dbReference type="SUPFAM" id="SSF54160">
    <property type="entry name" value="Chromo domain-like"/>
    <property type="match status" value="1"/>
</dbReference>
<feature type="transmembrane region" description="Helical" evidence="2">
    <location>
        <begin position="211"/>
        <end position="234"/>
    </location>
</feature>
<evidence type="ECO:0000256" key="1">
    <source>
        <dbReference type="SAM" id="MobiDB-lite"/>
    </source>
</evidence>
<sequence length="310" mass="35947">MQRVQHCWFSWTVCPYCDEQGEELSVGSSHKSFSYHCTCVYCYTRRCSGCGCCKQLSDSLPDRDMTLLRYSRTFRSRGIRRRRPISSRPLSRNSYRGLDQKYDVKVLTGWAGWWYLPLANYNNNYSRDNNMNKSYRYQYYSCYTIESKHQSSVTGNSCAGRDQRNTSSQGAGSPSAGDCKMNTGAVPLWAAEQEPRASVVFFAIIGSGPPYFMVTITGAIIYVFGRAVFVLYVIHRDLRAPILGVIYKFDHIREDLSYTEEPESILDRQDRVMRNKTISFVKILWRNHPEREATWETEESIRTSYPHFLP</sequence>
<dbReference type="PROSITE" id="PS50013">
    <property type="entry name" value="CHROMO_2"/>
    <property type="match status" value="1"/>
</dbReference>